<dbReference type="AlphaFoldDB" id="A0A3G2T7W5"/>
<feature type="transmembrane region" description="Helical" evidence="1">
    <location>
        <begin position="137"/>
        <end position="156"/>
    </location>
</feature>
<dbReference type="InterPro" id="IPR048130">
    <property type="entry name" value="T6SS_ExIF-like"/>
</dbReference>
<accession>A0A3G2T7W5</accession>
<reference evidence="2 3" key="1">
    <citation type="submission" date="2018-10" db="EMBL/GenBank/DDBJ databases">
        <title>The complete genome of Acinetobacter wuhouensis strain WCHAW010062.</title>
        <authorList>
            <person name="Hu Y."/>
            <person name="Long H."/>
            <person name="Feng Y."/>
            <person name="Zong Z."/>
        </authorList>
    </citation>
    <scope>NUCLEOTIDE SEQUENCE [LARGE SCALE GENOMIC DNA]</scope>
    <source>
        <strain evidence="2 3">WCHAW010062</strain>
    </source>
</reference>
<feature type="transmembrane region" description="Helical" evidence="1">
    <location>
        <begin position="162"/>
        <end position="183"/>
    </location>
</feature>
<keyword evidence="1" id="KW-1133">Transmembrane helix</keyword>
<protein>
    <submittedName>
        <fullName evidence="2">Uncharacterized protein</fullName>
    </submittedName>
</protein>
<organism evidence="2 3">
    <name type="scientific">Acinetobacter wuhouensis</name>
    <dbReference type="NCBI Taxonomy" id="1879050"/>
    <lineage>
        <taxon>Bacteria</taxon>
        <taxon>Pseudomonadati</taxon>
        <taxon>Pseudomonadota</taxon>
        <taxon>Gammaproteobacteria</taxon>
        <taxon>Moraxellales</taxon>
        <taxon>Moraxellaceae</taxon>
        <taxon>Acinetobacter</taxon>
    </lineage>
</organism>
<proteinExistence type="predicted"/>
<keyword evidence="1" id="KW-0812">Transmembrane</keyword>
<dbReference type="RefSeq" id="WP_087553592.1">
    <property type="nucleotide sequence ID" value="NZ_CP033133.1"/>
</dbReference>
<evidence type="ECO:0000313" key="2">
    <source>
        <dbReference type="EMBL" id="AYO55617.1"/>
    </source>
</evidence>
<keyword evidence="1" id="KW-0472">Membrane</keyword>
<gene>
    <name evidence="2" type="ORF">CDG68_19060</name>
</gene>
<evidence type="ECO:0000313" key="3">
    <source>
        <dbReference type="Proteomes" id="UP000279962"/>
    </source>
</evidence>
<dbReference type="EMBL" id="CP033133">
    <property type="protein sequence ID" value="AYO55617.1"/>
    <property type="molecule type" value="Genomic_DNA"/>
</dbReference>
<dbReference type="NCBIfam" id="NF041560">
    <property type="entry name" value="T6SS_Burk_ExIF"/>
    <property type="match status" value="1"/>
</dbReference>
<dbReference type="Proteomes" id="UP000279962">
    <property type="component" value="Chromosome"/>
</dbReference>
<evidence type="ECO:0000256" key="1">
    <source>
        <dbReference type="SAM" id="Phobius"/>
    </source>
</evidence>
<sequence length="247" mass="27970">MYDLVKFEGRIEQLEIHYGMMSALDPIGDSQILTSAALSGLTESATLAAQTVFIASNSRLSVHSIVAKIDGKICIAKFHRALLEQNEYVICAAKQLEDNLYELCAVLSPKSGLLHMQVGMGASKKTYTASAIKDARLIYAGTVLLAILFFIFIIDYSIENLVIWVSVLFIFYFIIIFVMKNVVRSLLHLSEKSEEIFEIYGFKNPKEVFLLPSRHISQEHKVLLDGVFEYRQIIEEDPYPESYLQDK</sequence>
<name>A0A3G2T7W5_9GAMM</name>